<evidence type="ECO:0000313" key="1">
    <source>
        <dbReference type="EMBL" id="PWR04111.1"/>
    </source>
</evidence>
<evidence type="ECO:0000313" key="2">
    <source>
        <dbReference type="Proteomes" id="UP000245680"/>
    </source>
</evidence>
<sequence>MLSVAWRLTGDGGDFVTPPIGDTKPLFHAIQRQHFLDLSITKSPKSLHKKRTVMEIYNVFQVREKRFTEKRWDYVGLFPAFRMVVKWWREFGTLIATLYAVRFWEQRMTF</sequence>
<accession>A0A2V2LJ83</accession>
<dbReference type="EMBL" id="QGKU01000012">
    <property type="protein sequence ID" value="PWR04111.1"/>
    <property type="molecule type" value="Genomic_DNA"/>
</dbReference>
<organism evidence="1 2">
    <name type="scientific">Meridianimarinicoccus roseus</name>
    <dbReference type="NCBI Taxonomy" id="2072018"/>
    <lineage>
        <taxon>Bacteria</taxon>
        <taxon>Pseudomonadati</taxon>
        <taxon>Pseudomonadota</taxon>
        <taxon>Alphaproteobacteria</taxon>
        <taxon>Rhodobacterales</taxon>
        <taxon>Paracoccaceae</taxon>
        <taxon>Meridianimarinicoccus</taxon>
    </lineage>
</organism>
<name>A0A2V2LJ83_9RHOB</name>
<proteinExistence type="predicted"/>
<keyword evidence="2" id="KW-1185">Reference proteome</keyword>
<dbReference type="RefSeq" id="WP_109810339.1">
    <property type="nucleotide sequence ID" value="NZ_QGKU01000012.1"/>
</dbReference>
<comment type="caution">
    <text evidence="1">The sequence shown here is derived from an EMBL/GenBank/DDBJ whole genome shotgun (WGS) entry which is preliminary data.</text>
</comment>
<reference evidence="1 2" key="1">
    <citation type="submission" date="2018-05" db="EMBL/GenBank/DDBJ databases">
        <title>Rhodobacteraceae gen. nov., sp. nov. isolated from sea water.</title>
        <authorList>
            <person name="Ren Y."/>
        </authorList>
    </citation>
    <scope>NUCLEOTIDE SEQUENCE [LARGE SCALE GENOMIC DNA]</scope>
    <source>
        <strain evidence="1 2">TG-679</strain>
    </source>
</reference>
<dbReference type="AlphaFoldDB" id="A0A2V2LJ83"/>
<dbReference type="Proteomes" id="UP000245680">
    <property type="component" value="Unassembled WGS sequence"/>
</dbReference>
<protein>
    <submittedName>
        <fullName evidence="1">Uncharacterized protein</fullName>
    </submittedName>
</protein>
<gene>
    <name evidence="1" type="ORF">DKT77_03475</name>
</gene>